<protein>
    <submittedName>
        <fullName evidence="2">TetA protein</fullName>
    </submittedName>
</protein>
<organism evidence="2 3">
    <name type="scientific">Symbiodinium natans</name>
    <dbReference type="NCBI Taxonomy" id="878477"/>
    <lineage>
        <taxon>Eukaryota</taxon>
        <taxon>Sar</taxon>
        <taxon>Alveolata</taxon>
        <taxon>Dinophyceae</taxon>
        <taxon>Suessiales</taxon>
        <taxon>Symbiodiniaceae</taxon>
        <taxon>Symbiodinium</taxon>
    </lineage>
</organism>
<gene>
    <name evidence="2" type="primary">tetA</name>
    <name evidence="2" type="ORF">SNAT2548_LOCUS3871</name>
</gene>
<evidence type="ECO:0000256" key="1">
    <source>
        <dbReference type="SAM" id="MobiDB-lite"/>
    </source>
</evidence>
<reference evidence="2" key="1">
    <citation type="submission" date="2021-02" db="EMBL/GenBank/DDBJ databases">
        <authorList>
            <person name="Dougan E. K."/>
            <person name="Rhodes N."/>
            <person name="Thang M."/>
            <person name="Chan C."/>
        </authorList>
    </citation>
    <scope>NUCLEOTIDE SEQUENCE</scope>
</reference>
<comment type="caution">
    <text evidence="2">The sequence shown here is derived from an EMBL/GenBank/DDBJ whole genome shotgun (WGS) entry which is preliminary data.</text>
</comment>
<feature type="region of interest" description="Disordered" evidence="1">
    <location>
        <begin position="98"/>
        <end position="133"/>
    </location>
</feature>
<name>A0A812IGR9_9DINO</name>
<dbReference type="AlphaFoldDB" id="A0A812IGR9"/>
<proteinExistence type="predicted"/>
<dbReference type="EMBL" id="CAJNDS010000236">
    <property type="protein sequence ID" value="CAE7032086.1"/>
    <property type="molecule type" value="Genomic_DNA"/>
</dbReference>
<evidence type="ECO:0000313" key="2">
    <source>
        <dbReference type="EMBL" id="CAE7032086.1"/>
    </source>
</evidence>
<feature type="compositionally biased region" description="Basic residues" evidence="1">
    <location>
        <begin position="119"/>
        <end position="133"/>
    </location>
</feature>
<accession>A0A812IGR9</accession>
<evidence type="ECO:0000313" key="3">
    <source>
        <dbReference type="Proteomes" id="UP000604046"/>
    </source>
</evidence>
<keyword evidence="3" id="KW-1185">Reference proteome</keyword>
<dbReference type="Proteomes" id="UP000604046">
    <property type="component" value="Unassembled WGS sequence"/>
</dbReference>
<sequence>MRGLTIGCKSQGQPIDWRMSYSVDRHLQTRALAKAGFDRVLKMQAGKSYKRYKDALHLSFNRLLCNPKKTCNDVKPHHVAKLLENMTASMVRAYNGRCQKPESSSHGTEFAQHGQVSNHTHKKHKKAAQKAKS</sequence>